<dbReference type="InterPro" id="IPR053172">
    <property type="entry name" value="Tn903_transposase"/>
</dbReference>
<protein>
    <recommendedName>
        <fullName evidence="1">Transposase DDE domain-containing protein</fullName>
    </recommendedName>
</protein>
<proteinExistence type="predicted"/>
<feature type="domain" description="Transposase DDE" evidence="1">
    <location>
        <begin position="2"/>
        <end position="76"/>
    </location>
</feature>
<dbReference type="PANTHER" id="PTHR34631:SF3">
    <property type="entry name" value="ISSOD12 TRANSPOSASE TNPA_ISSOD12"/>
    <property type="match status" value="1"/>
</dbReference>
<organism evidence="2 3">
    <name type="scientific">Candidatus Enterovibrio escicola</name>
    <dbReference type="NCBI Taxonomy" id="1927127"/>
    <lineage>
        <taxon>Bacteria</taxon>
        <taxon>Pseudomonadati</taxon>
        <taxon>Pseudomonadota</taxon>
        <taxon>Gammaproteobacteria</taxon>
        <taxon>Vibrionales</taxon>
        <taxon>Vibrionaceae</taxon>
        <taxon>Enterovibrio</taxon>
    </lineage>
</organism>
<evidence type="ECO:0000313" key="2">
    <source>
        <dbReference type="EMBL" id="PCS22074.1"/>
    </source>
</evidence>
<evidence type="ECO:0000313" key="3">
    <source>
        <dbReference type="Proteomes" id="UP000219020"/>
    </source>
</evidence>
<sequence length="99" mass="10945">MIVTALMVKGMFKLSLRGLKGFFNSVFTLMNIPLKSPTDTCISKCSKTIKVKYRLLSRGAISHVIIDATGLKVYGESEWKTRKQGNGEAVYLAQTSSCH</sequence>
<gene>
    <name evidence="2" type="ORF">BTN49_2339</name>
</gene>
<accession>A0A2A5T1P2</accession>
<dbReference type="PANTHER" id="PTHR34631">
    <property type="match status" value="1"/>
</dbReference>
<dbReference type="EMBL" id="NBYY01000027">
    <property type="protein sequence ID" value="PCS22074.1"/>
    <property type="molecule type" value="Genomic_DNA"/>
</dbReference>
<name>A0A2A5T1P2_9GAMM</name>
<reference evidence="3" key="1">
    <citation type="submission" date="2017-04" db="EMBL/GenBank/DDBJ databases">
        <title>Genome evolution of the luminous symbionts of deep sea anglerfish.</title>
        <authorList>
            <person name="Hendry T.A."/>
        </authorList>
    </citation>
    <scope>NUCLEOTIDE SEQUENCE [LARGE SCALE GENOMIC DNA]</scope>
</reference>
<dbReference type="AlphaFoldDB" id="A0A2A5T1P2"/>
<keyword evidence="3" id="KW-1185">Reference proteome</keyword>
<dbReference type="InterPro" id="IPR025668">
    <property type="entry name" value="Tnp_DDE_dom"/>
</dbReference>
<comment type="caution">
    <text evidence="2">The sequence shown here is derived from an EMBL/GenBank/DDBJ whole genome shotgun (WGS) entry which is preliminary data.</text>
</comment>
<evidence type="ECO:0000259" key="1">
    <source>
        <dbReference type="Pfam" id="PF13737"/>
    </source>
</evidence>
<dbReference type="Pfam" id="PF13737">
    <property type="entry name" value="DDE_Tnp_1_5"/>
    <property type="match status" value="1"/>
</dbReference>
<dbReference type="Proteomes" id="UP000219020">
    <property type="component" value="Unassembled WGS sequence"/>
</dbReference>